<dbReference type="Proteomes" id="UP001523543">
    <property type="component" value="Unassembled WGS sequence"/>
</dbReference>
<organism evidence="1 2">
    <name type="scientific">Acetobacter cerevisiae</name>
    <dbReference type="NCBI Taxonomy" id="178900"/>
    <lineage>
        <taxon>Bacteria</taxon>
        <taxon>Pseudomonadati</taxon>
        <taxon>Pseudomonadota</taxon>
        <taxon>Alphaproteobacteria</taxon>
        <taxon>Acetobacterales</taxon>
        <taxon>Acetobacteraceae</taxon>
        <taxon>Acetobacter</taxon>
    </lineage>
</organism>
<comment type="caution">
    <text evidence="1">The sequence shown here is derived from an EMBL/GenBank/DDBJ whole genome shotgun (WGS) entry which is preliminary data.</text>
</comment>
<dbReference type="EMBL" id="JAMYZR010000009">
    <property type="protein sequence ID" value="MCP1246002.1"/>
    <property type="molecule type" value="Genomic_DNA"/>
</dbReference>
<dbReference type="RefSeq" id="WP_253550251.1">
    <property type="nucleotide sequence ID" value="NZ_JAMYZR010000009.1"/>
</dbReference>
<proteinExistence type="predicted"/>
<sequence length="209" mass="23494">MNTPPRTTAEARSPAAFPGCPVRPVGITAKKYHFVDALGRTRVLSEHEISQRHIISGLFGDQHNWLLTNFPNIEDGEPTGTWSASSVSDWLKHRALSVSFDIREQFPIAESPENSTAQRYMDSETIRKISFRVADFTSTRGTEIYDEVRKLAQDVLLQCHRHDHPLDLQAMLAAPEDEIINDLRVIRTHANNNPGQSLPAGALRFEVKV</sequence>
<evidence type="ECO:0000313" key="1">
    <source>
        <dbReference type="EMBL" id="MCP1246002.1"/>
    </source>
</evidence>
<reference evidence="1 2" key="1">
    <citation type="submission" date="2022-06" db="EMBL/GenBank/DDBJ databases">
        <title>Acetobacer genomes from food samples.</title>
        <authorList>
            <person name="Sombolestani A."/>
        </authorList>
    </citation>
    <scope>NUCLEOTIDE SEQUENCE [LARGE SCALE GENOMIC DNA]</scope>
    <source>
        <strain evidence="1 2">R-83281</strain>
    </source>
</reference>
<keyword evidence="2" id="KW-1185">Reference proteome</keyword>
<gene>
    <name evidence="1" type="ORF">NKW54_08620</name>
</gene>
<protein>
    <submittedName>
        <fullName evidence="1">Uncharacterized protein</fullName>
    </submittedName>
</protein>
<name>A0ABT1ERL0_9PROT</name>
<evidence type="ECO:0000313" key="2">
    <source>
        <dbReference type="Proteomes" id="UP001523543"/>
    </source>
</evidence>
<accession>A0ABT1ERL0</accession>